<dbReference type="EMBL" id="VSSQ01053756">
    <property type="protein sequence ID" value="MPN07754.1"/>
    <property type="molecule type" value="Genomic_DNA"/>
</dbReference>
<accession>A0A645F583</accession>
<organism evidence="1">
    <name type="scientific">bioreactor metagenome</name>
    <dbReference type="NCBI Taxonomy" id="1076179"/>
    <lineage>
        <taxon>unclassified sequences</taxon>
        <taxon>metagenomes</taxon>
        <taxon>ecological metagenomes</taxon>
    </lineage>
</organism>
<name>A0A645F583_9ZZZZ</name>
<dbReference type="AlphaFoldDB" id="A0A645F583"/>
<protein>
    <recommendedName>
        <fullName evidence="2">Gfo/Idh/MocA-like oxidoreductase C-terminal domain-containing protein</fullName>
    </recommendedName>
</protein>
<evidence type="ECO:0008006" key="2">
    <source>
        <dbReference type="Google" id="ProtNLM"/>
    </source>
</evidence>
<proteinExistence type="predicted"/>
<comment type="caution">
    <text evidence="1">The sequence shown here is derived from an EMBL/GenBank/DDBJ whole genome shotgun (WGS) entry which is preliminary data.</text>
</comment>
<gene>
    <name evidence="1" type="ORF">SDC9_155026</name>
</gene>
<sequence>MVSFNSNLGQIDAVTSASEKYYADRGLTNTVINGRQVDVTHLHLREWLNGIRENKTPSANIDVAYEEGIACLMAHYSYLEKRQVFWDKENKKII</sequence>
<evidence type="ECO:0000313" key="1">
    <source>
        <dbReference type="EMBL" id="MPN07754.1"/>
    </source>
</evidence>
<reference evidence="1" key="1">
    <citation type="submission" date="2019-08" db="EMBL/GenBank/DDBJ databases">
        <authorList>
            <person name="Kucharzyk K."/>
            <person name="Murdoch R.W."/>
            <person name="Higgins S."/>
            <person name="Loffler F."/>
        </authorList>
    </citation>
    <scope>NUCLEOTIDE SEQUENCE</scope>
</reference>